<comment type="caution">
    <text evidence="6">The sequence shown here is derived from an EMBL/GenBank/DDBJ whole genome shotgun (WGS) entry which is preliminary data.</text>
</comment>
<keyword evidence="3" id="KW-0862">Zinc</keyword>
<dbReference type="InterPro" id="IPR036236">
    <property type="entry name" value="Znf_C2H2_sf"/>
</dbReference>
<dbReference type="SMART" id="SM00451">
    <property type="entry name" value="ZnF_U1"/>
    <property type="match status" value="1"/>
</dbReference>
<reference evidence="6 7" key="1">
    <citation type="submission" date="2015-05" db="EMBL/GenBank/DDBJ databases">
        <title>Distinctive expansion of gene families associated with plant cell wall degradation and secondary metabolism in the genomes of grapevine trunk pathogens.</title>
        <authorList>
            <person name="Lawrence D.P."/>
            <person name="Travadon R."/>
            <person name="Rolshausen P.E."/>
            <person name="Baumgartner K."/>
        </authorList>
    </citation>
    <scope>NUCLEOTIDE SEQUENCE [LARGE SCALE GENOMIC DNA]</scope>
    <source>
        <strain evidence="6">UCRPC4</strain>
    </source>
</reference>
<dbReference type="GO" id="GO:0000398">
    <property type="term" value="P:mRNA splicing, via spliceosome"/>
    <property type="evidence" value="ECO:0007669"/>
    <property type="project" value="InterPro"/>
</dbReference>
<dbReference type="Gene3D" id="3.30.160.60">
    <property type="entry name" value="Classic Zinc Finger"/>
    <property type="match status" value="1"/>
</dbReference>
<feature type="compositionally biased region" description="Polar residues" evidence="4">
    <location>
        <begin position="182"/>
        <end position="194"/>
    </location>
</feature>
<dbReference type="PANTHER" id="PTHR13173">
    <property type="entry name" value="WW DOMAIN BINDING PROTEIN 4"/>
    <property type="match status" value="1"/>
</dbReference>
<feature type="compositionally biased region" description="Basic and acidic residues" evidence="4">
    <location>
        <begin position="47"/>
        <end position="69"/>
    </location>
</feature>
<dbReference type="GO" id="GO:0008270">
    <property type="term" value="F:zinc ion binding"/>
    <property type="evidence" value="ECO:0007669"/>
    <property type="project" value="UniProtKB-KW"/>
</dbReference>
<dbReference type="GO" id="GO:0003723">
    <property type="term" value="F:RNA binding"/>
    <property type="evidence" value="ECO:0007669"/>
    <property type="project" value="TreeGrafter"/>
</dbReference>
<evidence type="ECO:0000259" key="5">
    <source>
        <dbReference type="SMART" id="SM00451"/>
    </source>
</evidence>
<feature type="compositionally biased region" description="Basic residues" evidence="4">
    <location>
        <begin position="268"/>
        <end position="279"/>
    </location>
</feature>
<feature type="region of interest" description="Disordered" evidence="4">
    <location>
        <begin position="256"/>
        <end position="279"/>
    </location>
</feature>
<dbReference type="PANTHER" id="PTHR13173:SF10">
    <property type="entry name" value="WW DOMAIN-BINDING PROTEIN 4"/>
    <property type="match status" value="1"/>
</dbReference>
<dbReference type="Proteomes" id="UP000053317">
    <property type="component" value="Unassembled WGS sequence"/>
</dbReference>
<feature type="domain" description="U1-type" evidence="5">
    <location>
        <begin position="8"/>
        <end position="43"/>
    </location>
</feature>
<dbReference type="InterPro" id="IPR013085">
    <property type="entry name" value="U1-CZ_Znf_C2H2"/>
</dbReference>
<dbReference type="OrthoDB" id="191651at2759"/>
<dbReference type="InterPro" id="IPR040023">
    <property type="entry name" value="WBP4"/>
</dbReference>
<dbReference type="EMBL" id="LCWF01000031">
    <property type="protein sequence ID" value="KKY27017.1"/>
    <property type="molecule type" value="Genomic_DNA"/>
</dbReference>
<dbReference type="InterPro" id="IPR003604">
    <property type="entry name" value="Matrin/U1-like-C_Znf_C2H2"/>
</dbReference>
<name>A0A0G2EWJ8_PHACM</name>
<keyword evidence="7" id="KW-1185">Reference proteome</keyword>
<evidence type="ECO:0000256" key="3">
    <source>
        <dbReference type="ARBA" id="ARBA00022833"/>
    </source>
</evidence>
<protein>
    <submittedName>
        <fullName evidence="6">Putative formin binding</fullName>
    </submittedName>
</protein>
<evidence type="ECO:0000313" key="7">
    <source>
        <dbReference type="Proteomes" id="UP000053317"/>
    </source>
</evidence>
<evidence type="ECO:0000256" key="2">
    <source>
        <dbReference type="ARBA" id="ARBA00022771"/>
    </source>
</evidence>
<accession>A0A0G2EWJ8</accession>
<dbReference type="GO" id="GO:0071011">
    <property type="term" value="C:precatalytic spliceosome"/>
    <property type="evidence" value="ECO:0007669"/>
    <property type="project" value="TreeGrafter"/>
</dbReference>
<reference evidence="6 7" key="2">
    <citation type="submission" date="2015-05" db="EMBL/GenBank/DDBJ databases">
        <authorList>
            <person name="Morales-Cruz A."/>
            <person name="Amrine K.C."/>
            <person name="Cantu D."/>
        </authorList>
    </citation>
    <scope>NUCLEOTIDE SEQUENCE [LARGE SCALE GENOMIC DNA]</scope>
    <source>
        <strain evidence="6">UCRPC4</strain>
    </source>
</reference>
<evidence type="ECO:0000256" key="1">
    <source>
        <dbReference type="ARBA" id="ARBA00022723"/>
    </source>
</evidence>
<evidence type="ECO:0000313" key="6">
    <source>
        <dbReference type="EMBL" id="KKY27017.1"/>
    </source>
</evidence>
<gene>
    <name evidence="6" type="ORF">UCRPC4_g01312</name>
</gene>
<organism evidence="6 7">
    <name type="scientific">Phaeomoniella chlamydospora</name>
    <name type="common">Phaeoacremonium chlamydosporum</name>
    <dbReference type="NCBI Taxonomy" id="158046"/>
    <lineage>
        <taxon>Eukaryota</taxon>
        <taxon>Fungi</taxon>
        <taxon>Dikarya</taxon>
        <taxon>Ascomycota</taxon>
        <taxon>Pezizomycotina</taxon>
        <taxon>Eurotiomycetes</taxon>
        <taxon>Chaetothyriomycetidae</taxon>
        <taxon>Phaeomoniellales</taxon>
        <taxon>Phaeomoniellaceae</taxon>
        <taxon>Phaeomoniella</taxon>
    </lineage>
</organism>
<feature type="region of interest" description="Disordered" evidence="4">
    <location>
        <begin position="151"/>
        <end position="234"/>
    </location>
</feature>
<keyword evidence="1" id="KW-0479">Metal-binding</keyword>
<dbReference type="Pfam" id="PF06220">
    <property type="entry name" value="zf-U1"/>
    <property type="match status" value="1"/>
</dbReference>
<feature type="region of interest" description="Disordered" evidence="4">
    <location>
        <begin position="30"/>
        <end position="107"/>
    </location>
</feature>
<dbReference type="AlphaFoldDB" id="A0A0G2EWJ8"/>
<keyword evidence="2" id="KW-0863">Zinc-finger</keyword>
<proteinExistence type="predicted"/>
<dbReference type="SUPFAM" id="SSF57667">
    <property type="entry name" value="beta-beta-alpha zinc fingers"/>
    <property type="match status" value="1"/>
</dbReference>
<evidence type="ECO:0000256" key="4">
    <source>
        <dbReference type="SAM" id="MobiDB-lite"/>
    </source>
</evidence>
<sequence length="279" mass="31250">MAEYWKSTPKYWCKHCGLYVKDTKFERQQHEATGKHQGNLKRFLRGVHQERDKEEREKQRAKAEVDRLKGLVGSTVSSAAHSPVPQPSKPRASNPAPQATIADRKKQMAQLAEMGIAVPDDFRADLALAGDWQTVAQRSLDTDGQKNTEALNVGIRKRKAENDDDADVIEDQPLKHKGWGSSLKTYPGASSSETPDLEDLLSGRRAPKKELETDEPSEDIEAKREPGESPDLEQIEDKMAVKEQIDTFDAAQANSRLGIDVPPTGIMFKKRKLKPRKQS</sequence>